<dbReference type="EMBL" id="VWVM01000027">
    <property type="protein sequence ID" value="KAA6118669.1"/>
    <property type="molecule type" value="Genomic_DNA"/>
</dbReference>
<dbReference type="Pfam" id="PF02368">
    <property type="entry name" value="Big_2"/>
    <property type="match status" value="2"/>
</dbReference>
<protein>
    <submittedName>
        <fullName evidence="3">Phage tail protein</fullName>
    </submittedName>
</protein>
<evidence type="ECO:0000313" key="3">
    <source>
        <dbReference type="EMBL" id="KAA6118669.1"/>
    </source>
</evidence>
<comment type="similarity">
    <text evidence="1">Belongs to the myoviridae tail sheath protein family.</text>
</comment>
<evidence type="ECO:0000259" key="2">
    <source>
        <dbReference type="SMART" id="SM00635"/>
    </source>
</evidence>
<dbReference type="Pfam" id="PF17482">
    <property type="entry name" value="Phage_sheath_1C"/>
    <property type="match status" value="1"/>
</dbReference>
<name>A0AB34CED0_9GAMM</name>
<feature type="domain" description="BIG2" evidence="2">
    <location>
        <begin position="167"/>
        <end position="250"/>
    </location>
</feature>
<reference evidence="3 4" key="1">
    <citation type="submission" date="2019-09" db="EMBL/GenBank/DDBJ databases">
        <title>Genomic diversity of phyloplane-associated Pantoea species in Pakistan cotton crop.</title>
        <authorList>
            <person name="Tufail M.R."/>
            <person name="Cook D.R."/>
        </authorList>
    </citation>
    <scope>NUCLEOTIDE SEQUENCE [LARGE SCALE GENOMIC DNA]</scope>
    <source>
        <strain evidence="3 4">B_8</strain>
    </source>
</reference>
<dbReference type="Pfam" id="PF04984">
    <property type="entry name" value="Phage_sheath_1"/>
    <property type="match status" value="1"/>
</dbReference>
<dbReference type="InterPro" id="IPR003343">
    <property type="entry name" value="Big_2"/>
</dbReference>
<keyword evidence="4" id="KW-1185">Reference proteome</keyword>
<accession>A0AB34CED0</accession>
<dbReference type="Proteomes" id="UP000324255">
    <property type="component" value="Unassembled WGS sequence"/>
</dbReference>
<dbReference type="InterPro" id="IPR035089">
    <property type="entry name" value="Phage_sheath_subtilisin"/>
</dbReference>
<dbReference type="InterPro" id="IPR020287">
    <property type="entry name" value="Tail_sheath_C"/>
</dbReference>
<dbReference type="AlphaFoldDB" id="A0AB34CED0"/>
<sequence length="697" mass="72646">MADSVSFENLPSDVQVPLFYAEMDNSKANTAQDSGPSLLIGQVLPEASIDRNKPVIMPSADLAKKICGRGSQLARMVAAYRATDPFGELYVIAVDDDKQGTNATGTVSISGTANAAGTISVYIGTNRVQAVISADDTPIQSAQALADAINAKADLPVTATVKAASVSVDGVSVSGGSSSLAVGDKTTLTANVSPNNATNKTVTWTVNDSSLATLAPSGSNNESCEVTAVKAGTVKVTVTTQDGNKTADKSIVISAQSVAVTGVTLDKTTLSVAVGASSDPLAATIAPATATNKAVTWASDDETIATVVDGVVTGVKAGAANITVTTKDGKKTATCAATVTAQVKSASGVKSGVTTAVVTLTAKYAGKAGNAIPLTLNYYGTVGGEETPDGLTIIIDGMKGGEASLTPDDAIAAMGDEAFDFIGLALNDSASLATMDAEMNDSSGRWSWARQLYGHVYTARTGTLSELVEFGDSFNKQHLTICGYEVATQTPYDELIGYRLGRQAVFLRNDPARPTQTGELTGALPAPVGSRFTLTEQQSLLTHGIATASVTSGALLIQRDITTYKKNKYGVSDNSYLDSETLHTSAYVIRKLKSAITSKYPRHKLADDGTRYGAGQAIVTPAVLKGEICAVYRQLETAGIVENFDTFKSNLKVVRNANNVNRVDVLFPPDYVNQLRVFALLNQFRLQYSDEEMAANA</sequence>
<dbReference type="SUPFAM" id="SSF49373">
    <property type="entry name" value="Invasin/intimin cell-adhesion fragments"/>
    <property type="match status" value="2"/>
</dbReference>
<evidence type="ECO:0000256" key="1">
    <source>
        <dbReference type="ARBA" id="ARBA00008005"/>
    </source>
</evidence>
<dbReference type="Gene3D" id="2.60.40.1080">
    <property type="match status" value="2"/>
</dbReference>
<feature type="domain" description="BIG2" evidence="2">
    <location>
        <begin position="259"/>
        <end position="336"/>
    </location>
</feature>
<evidence type="ECO:0000313" key="4">
    <source>
        <dbReference type="Proteomes" id="UP000324255"/>
    </source>
</evidence>
<proteinExistence type="inferred from homology"/>
<dbReference type="RefSeq" id="WP_150015746.1">
    <property type="nucleotide sequence ID" value="NZ_VWVM01000027.1"/>
</dbReference>
<dbReference type="SMART" id="SM00635">
    <property type="entry name" value="BID_2"/>
    <property type="match status" value="2"/>
</dbReference>
<comment type="caution">
    <text evidence="3">The sequence shown here is derived from an EMBL/GenBank/DDBJ whole genome shotgun (WGS) entry which is preliminary data.</text>
</comment>
<gene>
    <name evidence="3" type="ORF">F3I20_21935</name>
</gene>
<organism evidence="3 4">
    <name type="scientific">Candidatus Pantoea gossypiicola</name>
    <dbReference type="NCBI Taxonomy" id="2608008"/>
    <lineage>
        <taxon>Bacteria</taxon>
        <taxon>Pseudomonadati</taxon>
        <taxon>Pseudomonadota</taxon>
        <taxon>Gammaproteobacteria</taxon>
        <taxon>Enterobacterales</taxon>
        <taxon>Erwiniaceae</taxon>
        <taxon>Pantoea</taxon>
    </lineage>
</organism>
<dbReference type="InterPro" id="IPR008964">
    <property type="entry name" value="Invasin/intimin_cell_adhesion"/>
</dbReference>